<organism evidence="4 5">
    <name type="scientific">Rhodoplanes roseus</name>
    <dbReference type="NCBI Taxonomy" id="29409"/>
    <lineage>
        <taxon>Bacteria</taxon>
        <taxon>Pseudomonadati</taxon>
        <taxon>Pseudomonadota</taxon>
        <taxon>Alphaproteobacteria</taxon>
        <taxon>Hyphomicrobiales</taxon>
        <taxon>Nitrobacteraceae</taxon>
        <taxon>Rhodoplanes</taxon>
    </lineage>
</organism>
<keyword evidence="3" id="KW-0812">Transmembrane</keyword>
<evidence type="ECO:0000256" key="3">
    <source>
        <dbReference type="SAM" id="Phobius"/>
    </source>
</evidence>
<feature type="region of interest" description="Disordered" evidence="2">
    <location>
        <begin position="1"/>
        <end position="28"/>
    </location>
</feature>
<proteinExistence type="inferred from homology"/>
<dbReference type="EMBL" id="NPEX01000037">
    <property type="protein sequence ID" value="RAI44668.1"/>
    <property type="molecule type" value="Genomic_DNA"/>
</dbReference>
<dbReference type="CDD" id="cd07012">
    <property type="entry name" value="PBP2_Bug_TTT"/>
    <property type="match status" value="1"/>
</dbReference>
<keyword evidence="3" id="KW-0472">Membrane</keyword>
<dbReference type="Gene3D" id="3.40.190.10">
    <property type="entry name" value="Periplasmic binding protein-like II"/>
    <property type="match status" value="1"/>
</dbReference>
<dbReference type="SUPFAM" id="SSF53850">
    <property type="entry name" value="Periplasmic binding protein-like II"/>
    <property type="match status" value="1"/>
</dbReference>
<dbReference type="AlphaFoldDB" id="A0A327LAB3"/>
<accession>A0A327LAB3</accession>
<dbReference type="InterPro" id="IPR005064">
    <property type="entry name" value="BUG"/>
</dbReference>
<reference evidence="4 5" key="1">
    <citation type="submission" date="2017-07" db="EMBL/GenBank/DDBJ databases">
        <title>Draft Genome Sequences of Select Purple Nonsulfur Bacteria.</title>
        <authorList>
            <person name="Lasarre B."/>
            <person name="Mckinlay J.B."/>
        </authorList>
    </citation>
    <scope>NUCLEOTIDE SEQUENCE [LARGE SCALE GENOMIC DNA]</scope>
    <source>
        <strain evidence="4 5">DSM 5909</strain>
    </source>
</reference>
<comment type="similarity">
    <text evidence="1">Belongs to the UPF0065 (bug) family.</text>
</comment>
<evidence type="ECO:0008006" key="6">
    <source>
        <dbReference type="Google" id="ProtNLM"/>
    </source>
</evidence>
<comment type="caution">
    <text evidence="4">The sequence shown here is derived from an EMBL/GenBank/DDBJ whole genome shotgun (WGS) entry which is preliminary data.</text>
</comment>
<dbReference type="PANTHER" id="PTHR42928:SF5">
    <property type="entry name" value="BLR1237 PROTEIN"/>
    <property type="match status" value="1"/>
</dbReference>
<protein>
    <recommendedName>
        <fullName evidence="6">Tripartite tricarboxylate transporter substrate binding protein</fullName>
    </recommendedName>
</protein>
<keyword evidence="5" id="KW-1185">Reference proteome</keyword>
<evidence type="ECO:0000256" key="2">
    <source>
        <dbReference type="SAM" id="MobiDB-lite"/>
    </source>
</evidence>
<evidence type="ECO:0000256" key="1">
    <source>
        <dbReference type="ARBA" id="ARBA00006987"/>
    </source>
</evidence>
<dbReference type="Proteomes" id="UP000249130">
    <property type="component" value="Unassembled WGS sequence"/>
</dbReference>
<feature type="transmembrane region" description="Helical" evidence="3">
    <location>
        <begin position="57"/>
        <end position="78"/>
    </location>
</feature>
<evidence type="ECO:0000313" key="4">
    <source>
        <dbReference type="EMBL" id="RAI44668.1"/>
    </source>
</evidence>
<dbReference type="Pfam" id="PF03401">
    <property type="entry name" value="TctC"/>
    <property type="match status" value="1"/>
</dbReference>
<name>A0A327LAB3_9BRAD</name>
<dbReference type="Gene3D" id="3.40.190.150">
    <property type="entry name" value="Bordetella uptake gene, domain 1"/>
    <property type="match status" value="1"/>
</dbReference>
<gene>
    <name evidence="4" type="ORF">CH341_07935</name>
</gene>
<dbReference type="OrthoDB" id="7374750at2"/>
<keyword evidence="3" id="KW-1133">Transmembrane helix</keyword>
<evidence type="ECO:0000313" key="5">
    <source>
        <dbReference type="Proteomes" id="UP000249130"/>
    </source>
</evidence>
<dbReference type="PANTHER" id="PTHR42928">
    <property type="entry name" value="TRICARBOXYLATE-BINDING PROTEIN"/>
    <property type="match status" value="1"/>
</dbReference>
<sequence length="381" mass="39587">MRRGPRGTIAPVSHREMQAQSWTGAPPGRLSCTKQPAQLRRGTREDVMRIRVTRRMALAATMAAVAVGSSAGSSAAWAQGPSPSWPSRPITLIMPFAAGGGTDLLARALAQDLGERLGQQVVVDNRAGGGGNIAAGIVAKAAPDGYTIMFGTPGPLANNKLMYKNLPFDPEQAFAPVVLVAKSPLIVAARPSLPVTSLAELAAYAKANPGKLNVGVPGNGTLGHITSLLLQKALGITMTNVPYRGTAPVVNDLLGDQVDIAMDFMPSYVPLAREGKIRALAVTTTERAADLPDVKTVQEAGVKGFEATAWYALAAPAGTPAEIVDKLNAATNAFLASQKGKDVLAQLSMQAVGGSPADLKAFIGSELQKWGPVVRDANISM</sequence>
<dbReference type="InterPro" id="IPR042100">
    <property type="entry name" value="Bug_dom1"/>
</dbReference>